<gene>
    <name evidence="1" type="ORF">TPAB3V08_LOCUS12867</name>
</gene>
<keyword evidence="2" id="KW-1185">Reference proteome</keyword>
<evidence type="ECO:0000313" key="1">
    <source>
        <dbReference type="EMBL" id="CAG2065924.1"/>
    </source>
</evidence>
<dbReference type="Proteomes" id="UP001153148">
    <property type="component" value="Unassembled WGS sequence"/>
</dbReference>
<proteinExistence type="predicted"/>
<protein>
    <submittedName>
        <fullName evidence="1">Uncharacterized protein</fullName>
    </submittedName>
</protein>
<sequence>PTCERVRAVRSCATIHPSSHLLAKTSCSAPGDTTQLAAILGHRHDTWGIQTVPCHPRVQEVGHKQGLDLGFPTQLYQFGAGTEHSRSVISAVDSHESECDLPTLACVSESECDLPTLACVSESERDLPTLACVSESE</sequence>
<evidence type="ECO:0000313" key="2">
    <source>
        <dbReference type="Proteomes" id="UP001153148"/>
    </source>
</evidence>
<accession>A0ABN7PDR4</accession>
<reference evidence="1" key="1">
    <citation type="submission" date="2021-03" db="EMBL/GenBank/DDBJ databases">
        <authorList>
            <person name="Tran Van P."/>
        </authorList>
    </citation>
    <scope>NUCLEOTIDE SEQUENCE</scope>
</reference>
<feature type="non-terminal residue" evidence="1">
    <location>
        <position position="1"/>
    </location>
</feature>
<comment type="caution">
    <text evidence="1">The sequence shown here is derived from an EMBL/GenBank/DDBJ whole genome shotgun (WGS) entry which is preliminary data.</text>
</comment>
<dbReference type="EMBL" id="CAJPIN010048229">
    <property type="protein sequence ID" value="CAG2065924.1"/>
    <property type="molecule type" value="Genomic_DNA"/>
</dbReference>
<organism evidence="1 2">
    <name type="scientific">Timema podura</name>
    <name type="common">Walking stick</name>
    <dbReference type="NCBI Taxonomy" id="61482"/>
    <lineage>
        <taxon>Eukaryota</taxon>
        <taxon>Metazoa</taxon>
        <taxon>Ecdysozoa</taxon>
        <taxon>Arthropoda</taxon>
        <taxon>Hexapoda</taxon>
        <taxon>Insecta</taxon>
        <taxon>Pterygota</taxon>
        <taxon>Neoptera</taxon>
        <taxon>Polyneoptera</taxon>
        <taxon>Phasmatodea</taxon>
        <taxon>Timematodea</taxon>
        <taxon>Timematoidea</taxon>
        <taxon>Timematidae</taxon>
        <taxon>Timema</taxon>
    </lineage>
</organism>
<feature type="non-terminal residue" evidence="1">
    <location>
        <position position="137"/>
    </location>
</feature>
<name>A0ABN7PDR4_TIMPD</name>